<feature type="chain" id="PRO_5018577266" evidence="3">
    <location>
        <begin position="25"/>
        <end position="367"/>
    </location>
</feature>
<evidence type="ECO:0000313" key="4">
    <source>
        <dbReference type="EMBL" id="RWS14150.1"/>
    </source>
</evidence>
<sequence>MMLKASTFRFVSFLIFFRARLLLALSCKNEFGQHVDWFIAYKIPELYDSKGALSTGLAYAFVTSEQPTSSWTLAKNLINESSSIFGQTLEPFYKSREKYTHVMYNDEPPNSRVSSYYAHAKGVMGMDEKNGIWLSHSVPKFPPPFEKSYNYPDTGRLYGQTAICITFSTKAAAYDIVEHLLITRPDIYFEHYTEEVMKIANNLPNLREREWSHKRFLQNELKSLEDKQFVIFSKSKMAHYDLYDHFIAPYVESNLLAETWRRGAGHPLPSDCKTTFEVLNVQEVDLPFTNAKIKQSGEWKYLKDHSKWAVSETKNKSFVCIADLNRMRSQYKRGGGAVCFRNVEVWTLFKNSVAGIEGCPRKREFFE</sequence>
<dbReference type="AlphaFoldDB" id="A0A3S4RBP1"/>
<proteinExistence type="inferred from homology"/>
<dbReference type="Pfam" id="PF03265">
    <property type="entry name" value="DNase_II"/>
    <property type="match status" value="1"/>
</dbReference>
<reference evidence="4 5" key="1">
    <citation type="journal article" date="2018" name="Gigascience">
        <title>Genomes of trombidid mites reveal novel predicted allergens and laterally-transferred genes associated with secondary metabolism.</title>
        <authorList>
            <person name="Dong X."/>
            <person name="Chaisiri K."/>
            <person name="Xia D."/>
            <person name="Armstrong S.D."/>
            <person name="Fang Y."/>
            <person name="Donnelly M.J."/>
            <person name="Kadowaki T."/>
            <person name="McGarry J.W."/>
            <person name="Darby A.C."/>
            <person name="Makepeace B.L."/>
        </authorList>
    </citation>
    <scope>NUCLEOTIDE SEQUENCE [LARGE SCALE GENOMIC DNA]</scope>
    <source>
        <strain evidence="4">UoL-WK</strain>
    </source>
</reference>
<dbReference type="Proteomes" id="UP000285301">
    <property type="component" value="Unassembled WGS sequence"/>
</dbReference>
<dbReference type="CDD" id="cd09121">
    <property type="entry name" value="PLDc_DNaseII_2"/>
    <property type="match status" value="1"/>
</dbReference>
<dbReference type="OrthoDB" id="10261598at2759"/>
<keyword evidence="3" id="KW-0732">Signal</keyword>
<dbReference type="EMBL" id="NCKU01000791">
    <property type="protein sequence ID" value="RWS14150.1"/>
    <property type="molecule type" value="Genomic_DNA"/>
</dbReference>
<feature type="signal peptide" evidence="3">
    <location>
        <begin position="1"/>
        <end position="24"/>
    </location>
</feature>
<protein>
    <submittedName>
        <fullName evidence="4">Deoxyribonuclease-2-like protein</fullName>
    </submittedName>
</protein>
<dbReference type="PANTHER" id="PTHR10858">
    <property type="entry name" value="DEOXYRIBONUCLEASE II"/>
    <property type="match status" value="1"/>
</dbReference>
<dbReference type="GO" id="GO:0004531">
    <property type="term" value="F:deoxyribonuclease II activity"/>
    <property type="evidence" value="ECO:0007669"/>
    <property type="project" value="InterPro"/>
</dbReference>
<evidence type="ECO:0000256" key="1">
    <source>
        <dbReference type="ARBA" id="ARBA00007527"/>
    </source>
</evidence>
<dbReference type="CDD" id="cd09120">
    <property type="entry name" value="PLDc_DNaseII_1"/>
    <property type="match status" value="1"/>
</dbReference>
<evidence type="ECO:0000313" key="5">
    <source>
        <dbReference type="Proteomes" id="UP000285301"/>
    </source>
</evidence>
<evidence type="ECO:0000256" key="2">
    <source>
        <dbReference type="ARBA" id="ARBA00022801"/>
    </source>
</evidence>
<dbReference type="InterPro" id="IPR004947">
    <property type="entry name" value="DNase_II"/>
</dbReference>
<comment type="similarity">
    <text evidence="1">Belongs to the DNase II family.</text>
</comment>
<comment type="caution">
    <text evidence="4">The sequence shown here is derived from an EMBL/GenBank/DDBJ whole genome shotgun (WGS) entry which is preliminary data.</text>
</comment>
<dbReference type="PANTHER" id="PTHR10858:SF23">
    <property type="entry name" value="DEOXYRIBONUCLEASE II"/>
    <property type="match status" value="1"/>
</dbReference>
<organism evidence="4 5">
    <name type="scientific">Dinothrombium tinctorium</name>
    <dbReference type="NCBI Taxonomy" id="1965070"/>
    <lineage>
        <taxon>Eukaryota</taxon>
        <taxon>Metazoa</taxon>
        <taxon>Ecdysozoa</taxon>
        <taxon>Arthropoda</taxon>
        <taxon>Chelicerata</taxon>
        <taxon>Arachnida</taxon>
        <taxon>Acari</taxon>
        <taxon>Acariformes</taxon>
        <taxon>Trombidiformes</taxon>
        <taxon>Prostigmata</taxon>
        <taxon>Anystina</taxon>
        <taxon>Parasitengona</taxon>
        <taxon>Trombidioidea</taxon>
        <taxon>Trombidiidae</taxon>
        <taxon>Dinothrombium</taxon>
    </lineage>
</organism>
<accession>A0A3S4RBP1</accession>
<dbReference type="STRING" id="1965070.A0A3S4RBP1"/>
<keyword evidence="2" id="KW-0378">Hydrolase</keyword>
<evidence type="ECO:0000256" key="3">
    <source>
        <dbReference type="SAM" id="SignalP"/>
    </source>
</evidence>
<name>A0A3S4RBP1_9ACAR</name>
<dbReference type="GO" id="GO:0006309">
    <property type="term" value="P:apoptotic DNA fragmentation"/>
    <property type="evidence" value="ECO:0007669"/>
    <property type="project" value="TreeGrafter"/>
</dbReference>
<gene>
    <name evidence="4" type="ORF">B4U79_08717</name>
</gene>
<keyword evidence="5" id="KW-1185">Reference proteome</keyword>